<dbReference type="Gene3D" id="3.40.47.10">
    <property type="match status" value="1"/>
</dbReference>
<dbReference type="PANTHER" id="PTHR42870">
    <property type="entry name" value="ACETYL-COA C-ACETYLTRANSFERASE"/>
    <property type="match status" value="1"/>
</dbReference>
<dbReference type="GO" id="GO:0016747">
    <property type="term" value="F:acyltransferase activity, transferring groups other than amino-acyl groups"/>
    <property type="evidence" value="ECO:0007669"/>
    <property type="project" value="InterPro"/>
</dbReference>
<proteinExistence type="predicted"/>
<dbReference type="AlphaFoldDB" id="A0A0F9JDZ1"/>
<evidence type="ECO:0000313" key="3">
    <source>
        <dbReference type="EMBL" id="KKM67783.1"/>
    </source>
</evidence>
<dbReference type="EMBL" id="LAZR01010287">
    <property type="protein sequence ID" value="KKM67783.1"/>
    <property type="molecule type" value="Genomic_DNA"/>
</dbReference>
<organism evidence="3">
    <name type="scientific">marine sediment metagenome</name>
    <dbReference type="NCBI Taxonomy" id="412755"/>
    <lineage>
        <taxon>unclassified sequences</taxon>
        <taxon>metagenomes</taxon>
        <taxon>ecological metagenomes</taxon>
    </lineage>
</organism>
<evidence type="ECO:0000259" key="2">
    <source>
        <dbReference type="Pfam" id="PF22691"/>
    </source>
</evidence>
<dbReference type="PIRSF" id="PIRSF000429">
    <property type="entry name" value="Ac-CoA_Ac_transf"/>
    <property type="match status" value="1"/>
</dbReference>
<sequence length="416" mass="44352">MGRQVAIVSAGFSEHASKRSDVSIVELVSEAVKDCLKKVPSVSIDDIDAYVTGNMPGFEGANLPELWMTDWIGARNKPLMRVTTGGTTGGSVGIAGYYSVTAGLPGIDTVLAVAFEQQSQGDTSVGLGNVAYGELTVLNQLGVSFGQVGRLMSGGAAIGAAAYQATNYMRKSKISEEDLARVVVQNRHNAAKTWWTHLKMPNITIEQVLDTPYISYPLRYGMVCPASDGACAVLFTTEEKAKDMCDIPVYVNGVASVAHETAILGYNASGSAQIDPSEQLGAMKSSEIAYGQAGISFPRKEIDYAEVYSPFPNQELMWVEKLGLFEQNTAPQMYETGLTSLKGELPICCSGGVNSTNAIGASALERPAVAALQIMGKASNQVPKTVHTAIGHGWGGALNFCTLMVLSDEQQRKWRE</sequence>
<accession>A0A0F9JDZ1</accession>
<comment type="caution">
    <text evidence="3">The sequence shown here is derived from an EMBL/GenBank/DDBJ whole genome shotgun (WGS) entry which is preliminary data.</text>
</comment>
<gene>
    <name evidence="3" type="ORF">LCGC14_1467610</name>
</gene>
<reference evidence="3" key="1">
    <citation type="journal article" date="2015" name="Nature">
        <title>Complex archaea that bridge the gap between prokaryotes and eukaryotes.</title>
        <authorList>
            <person name="Spang A."/>
            <person name="Saw J.H."/>
            <person name="Jorgensen S.L."/>
            <person name="Zaremba-Niedzwiedzka K."/>
            <person name="Martijn J."/>
            <person name="Lind A.E."/>
            <person name="van Eijk R."/>
            <person name="Schleper C."/>
            <person name="Guy L."/>
            <person name="Ettema T.J."/>
        </authorList>
    </citation>
    <scope>NUCLEOTIDE SEQUENCE</scope>
</reference>
<dbReference type="SUPFAM" id="SSF53901">
    <property type="entry name" value="Thiolase-like"/>
    <property type="match status" value="2"/>
</dbReference>
<dbReference type="PANTHER" id="PTHR42870:SF1">
    <property type="entry name" value="NON-SPECIFIC LIPID-TRANSFER PROTEIN-LIKE 2"/>
    <property type="match status" value="1"/>
</dbReference>
<dbReference type="InterPro" id="IPR055140">
    <property type="entry name" value="Thiolase_C_2"/>
</dbReference>
<name>A0A0F9JDZ1_9ZZZZ</name>
<evidence type="ECO:0000259" key="1">
    <source>
        <dbReference type="Pfam" id="PF00108"/>
    </source>
</evidence>
<feature type="domain" description="Thiolase C-terminal" evidence="2">
    <location>
        <begin position="275"/>
        <end position="407"/>
    </location>
</feature>
<protein>
    <submittedName>
        <fullName evidence="3">Uncharacterized protein</fullName>
    </submittedName>
</protein>
<dbReference type="Pfam" id="PF00108">
    <property type="entry name" value="Thiolase_N"/>
    <property type="match status" value="1"/>
</dbReference>
<feature type="domain" description="Thiolase N-terminal" evidence="1">
    <location>
        <begin position="5"/>
        <end position="194"/>
    </location>
</feature>
<dbReference type="InterPro" id="IPR020616">
    <property type="entry name" value="Thiolase_N"/>
</dbReference>
<dbReference type="CDD" id="cd00829">
    <property type="entry name" value="SCP-x_thiolase"/>
    <property type="match status" value="1"/>
</dbReference>
<dbReference type="Pfam" id="PF22691">
    <property type="entry name" value="Thiolase_C_1"/>
    <property type="match status" value="1"/>
</dbReference>
<dbReference type="InterPro" id="IPR016039">
    <property type="entry name" value="Thiolase-like"/>
</dbReference>
<dbReference type="InterPro" id="IPR002155">
    <property type="entry name" value="Thiolase"/>
</dbReference>